<dbReference type="RefSeq" id="XP_017574822.1">
    <property type="nucleotide sequence ID" value="XM_017719333.2"/>
</dbReference>
<comment type="similarity">
    <text evidence="3">Belongs to the SPSB family.</text>
</comment>
<dbReference type="InterPro" id="IPR043136">
    <property type="entry name" value="B30.2/SPRY_sf"/>
</dbReference>
<keyword evidence="7" id="KW-1185">Reference proteome</keyword>
<dbReference type="SUPFAM" id="SSF158235">
    <property type="entry name" value="SOCS box-like"/>
    <property type="match status" value="1"/>
</dbReference>
<dbReference type="SMART" id="SM00969">
    <property type="entry name" value="SOCS_box"/>
    <property type="match status" value="1"/>
</dbReference>
<dbReference type="Ensembl" id="ENSPNAT00000031158.2">
    <property type="protein sequence ID" value="ENSPNAP00000020518.1"/>
    <property type="gene ID" value="ENSPNAG00000027380.2"/>
</dbReference>
<dbReference type="PANTHER" id="PTHR12245:SF3">
    <property type="entry name" value="SPRY DOMAIN-CONTAINING SOCS BOX PROTEIN 4"/>
    <property type="match status" value="1"/>
</dbReference>
<dbReference type="PROSITE" id="PS50188">
    <property type="entry name" value="B302_SPRY"/>
    <property type="match status" value="1"/>
</dbReference>
<dbReference type="AlphaFoldDB" id="A0A3B4DAP7"/>
<dbReference type="GO" id="GO:0016567">
    <property type="term" value="P:protein ubiquitination"/>
    <property type="evidence" value="ECO:0007669"/>
    <property type="project" value="UniProtKB-UniPathway"/>
</dbReference>
<dbReference type="InterPro" id="IPR001496">
    <property type="entry name" value="SOCS_box"/>
</dbReference>
<proteinExistence type="inferred from homology"/>
<dbReference type="RefSeq" id="XP_037402636.1">
    <property type="nucleotide sequence ID" value="XM_037546739.1"/>
</dbReference>
<dbReference type="InterPro" id="IPR036036">
    <property type="entry name" value="SOCS_box-like_dom_sf"/>
</dbReference>
<dbReference type="RefSeq" id="XP_017574821.1">
    <property type="nucleotide sequence ID" value="XM_017719332.2"/>
</dbReference>
<dbReference type="Pfam" id="PF07525">
    <property type="entry name" value="SOCS_box"/>
    <property type="match status" value="1"/>
</dbReference>
<dbReference type="FunFam" id="1.10.750.20:FF:000001">
    <property type="entry name" value="Ankyrin repeat and SOCS box containing 1"/>
    <property type="match status" value="1"/>
</dbReference>
<evidence type="ECO:0000256" key="2">
    <source>
        <dbReference type="ARBA" id="ARBA00004906"/>
    </source>
</evidence>
<dbReference type="CDD" id="cd12906">
    <property type="entry name" value="SPRY_SOCS1-2-4"/>
    <property type="match status" value="1"/>
</dbReference>
<dbReference type="InterPro" id="IPR003877">
    <property type="entry name" value="SPRY_dom"/>
</dbReference>
<reference evidence="6 7" key="1">
    <citation type="submission" date="2020-10" db="EMBL/GenBank/DDBJ databases">
        <title>Pygocentrus nattereri (red-bellied piranha) genome, fPygNat1, primary haplotype.</title>
        <authorList>
            <person name="Myers G."/>
            <person name="Meyer A."/>
            <person name="Karagic N."/>
            <person name="Pippel M."/>
            <person name="Winkler S."/>
            <person name="Tracey A."/>
            <person name="Wood J."/>
            <person name="Formenti G."/>
            <person name="Howe K."/>
            <person name="Fedrigo O."/>
            <person name="Jarvis E.D."/>
        </authorList>
    </citation>
    <scope>NUCLEOTIDE SEQUENCE [LARGE SCALE GENOMIC DNA]</scope>
</reference>
<dbReference type="Proteomes" id="UP001501920">
    <property type="component" value="Chromosome 17"/>
</dbReference>
<keyword evidence="4" id="KW-0963">Cytoplasm</keyword>
<dbReference type="CDD" id="cd03743">
    <property type="entry name" value="SOCS_SSB4"/>
    <property type="match status" value="1"/>
</dbReference>
<evidence type="ECO:0000256" key="3">
    <source>
        <dbReference type="ARBA" id="ARBA00010910"/>
    </source>
</evidence>
<dbReference type="InterPro" id="IPR013320">
    <property type="entry name" value="ConA-like_dom_sf"/>
</dbReference>
<dbReference type="SMART" id="SM00449">
    <property type="entry name" value="SPRY"/>
    <property type="match status" value="1"/>
</dbReference>
<dbReference type="PANTHER" id="PTHR12245">
    <property type="entry name" value="SPRY DOMAIN CONTAINING SOCS BOX PROTEIN"/>
    <property type="match status" value="1"/>
</dbReference>
<dbReference type="UniPathway" id="UPA00143"/>
<dbReference type="Gene3D" id="2.60.120.920">
    <property type="match status" value="1"/>
</dbReference>
<dbReference type="STRING" id="42514.ENSPNAP00000020518"/>
<name>A0A3B4DAP7_PYGNA</name>
<dbReference type="SUPFAM" id="SSF49899">
    <property type="entry name" value="Concanavalin A-like lectins/glucanases"/>
    <property type="match status" value="1"/>
</dbReference>
<comment type="pathway">
    <text evidence="2">Protein modification; protein ubiquitination.</text>
</comment>
<dbReference type="RefSeq" id="XP_017574823.1">
    <property type="nucleotide sequence ID" value="XM_017719334.2"/>
</dbReference>
<sequence>MGQRLSAVVKSAAEEERGGPGVALAFRPAFLPLRGRGRPLSPRLELLLDMPPVGKASQLHYAWNPNDRSLNLFIKDEDKLTFHRHPVAQSTDCVRGKVGFTRGLHAWTIRWPVRQRGTHAVIGVATSLAPLHAVGYTALVGSDAESWGWDLGRGKLYHDRKSQTGAAPSYPQTEEEEDDEGVFSVPEEVLVVLDMDEGTLGFCADGRFLGVSFRGLKGKKLYPIVSAVWGHCEVTMTYVNGLDPEPLPLMELCRRAARQALGRHRIHHIQSLPLPQTLKNYLQYQ</sequence>
<dbReference type="GO" id="GO:0043161">
    <property type="term" value="P:proteasome-mediated ubiquitin-dependent protein catabolic process"/>
    <property type="evidence" value="ECO:0007669"/>
    <property type="project" value="TreeGrafter"/>
</dbReference>
<evidence type="ECO:0000313" key="7">
    <source>
        <dbReference type="Proteomes" id="UP001501920"/>
    </source>
</evidence>
<evidence type="ECO:0000256" key="1">
    <source>
        <dbReference type="ARBA" id="ARBA00004496"/>
    </source>
</evidence>
<evidence type="ECO:0000256" key="5">
    <source>
        <dbReference type="SAM" id="MobiDB-lite"/>
    </source>
</evidence>
<feature type="region of interest" description="Disordered" evidence="5">
    <location>
        <begin position="160"/>
        <end position="182"/>
    </location>
</feature>
<dbReference type="GO" id="GO:1990756">
    <property type="term" value="F:ubiquitin-like ligase-substrate adaptor activity"/>
    <property type="evidence" value="ECO:0007669"/>
    <property type="project" value="UniProtKB-ARBA"/>
</dbReference>
<feature type="compositionally biased region" description="Polar residues" evidence="5">
    <location>
        <begin position="163"/>
        <end position="172"/>
    </location>
</feature>
<dbReference type="GeneTree" id="ENSGT01030000234629"/>
<dbReference type="OrthoDB" id="5547302at2759"/>
<dbReference type="CTD" id="445080"/>
<dbReference type="Pfam" id="PF00622">
    <property type="entry name" value="SPRY"/>
    <property type="match status" value="1"/>
</dbReference>
<organism evidence="6 7">
    <name type="scientific">Pygocentrus nattereri</name>
    <name type="common">Red-bellied piranha</name>
    <dbReference type="NCBI Taxonomy" id="42514"/>
    <lineage>
        <taxon>Eukaryota</taxon>
        <taxon>Metazoa</taxon>
        <taxon>Chordata</taxon>
        <taxon>Craniata</taxon>
        <taxon>Vertebrata</taxon>
        <taxon>Euteleostomi</taxon>
        <taxon>Actinopterygii</taxon>
        <taxon>Neopterygii</taxon>
        <taxon>Teleostei</taxon>
        <taxon>Ostariophysi</taxon>
        <taxon>Characiformes</taxon>
        <taxon>Characoidei</taxon>
        <taxon>Pygocentrus</taxon>
    </lineage>
</organism>
<dbReference type="FunFam" id="2.60.120.920:FF:000007">
    <property type="entry name" value="SPRY domain-containing SOCS box protein 1"/>
    <property type="match status" value="1"/>
</dbReference>
<evidence type="ECO:0000313" key="6">
    <source>
        <dbReference type="Ensembl" id="ENSPNAP00000020518.1"/>
    </source>
</evidence>
<dbReference type="GO" id="GO:0035556">
    <property type="term" value="P:intracellular signal transduction"/>
    <property type="evidence" value="ECO:0007669"/>
    <property type="project" value="InterPro"/>
</dbReference>
<evidence type="ECO:0000256" key="4">
    <source>
        <dbReference type="ARBA" id="ARBA00022490"/>
    </source>
</evidence>
<dbReference type="OMA" id="SSEAWRC"/>
<dbReference type="InterPro" id="IPR001870">
    <property type="entry name" value="B30.2/SPRY"/>
</dbReference>
<dbReference type="GO" id="GO:0005737">
    <property type="term" value="C:cytoplasm"/>
    <property type="evidence" value="ECO:0007669"/>
    <property type="project" value="UniProtKB-SubCell"/>
</dbReference>
<dbReference type="PROSITE" id="PS50225">
    <property type="entry name" value="SOCS"/>
    <property type="match status" value="1"/>
</dbReference>
<dbReference type="GeneID" id="108440468"/>
<protein>
    <submittedName>
        <fullName evidence="6">Uncharacterized protein</fullName>
    </submittedName>
</protein>
<dbReference type="GO" id="GO:0019005">
    <property type="term" value="C:SCF ubiquitin ligase complex"/>
    <property type="evidence" value="ECO:0007669"/>
    <property type="project" value="TreeGrafter"/>
</dbReference>
<dbReference type="Gene3D" id="1.10.750.20">
    <property type="entry name" value="SOCS box"/>
    <property type="match status" value="1"/>
</dbReference>
<reference evidence="6" key="3">
    <citation type="submission" date="2025-09" db="UniProtKB">
        <authorList>
            <consortium name="Ensembl"/>
        </authorList>
    </citation>
    <scope>IDENTIFICATION</scope>
</reference>
<accession>A0A3B4DAP7</accession>
<comment type="subcellular location">
    <subcellularLocation>
        <location evidence="1">Cytoplasm</location>
    </subcellularLocation>
</comment>
<dbReference type="InterPro" id="IPR050672">
    <property type="entry name" value="FBXO45-Fsn/SPSB_families"/>
</dbReference>
<reference evidence="6" key="2">
    <citation type="submission" date="2025-08" db="UniProtKB">
        <authorList>
            <consortium name="Ensembl"/>
        </authorList>
    </citation>
    <scope>IDENTIFICATION</scope>
</reference>